<evidence type="ECO:0000256" key="1">
    <source>
        <dbReference type="ARBA" id="ARBA00022737"/>
    </source>
</evidence>
<reference evidence="4 5" key="1">
    <citation type="submission" date="2023-07" db="EMBL/GenBank/DDBJ databases">
        <authorList>
            <person name="Peeters C."/>
        </authorList>
    </citation>
    <scope>NUCLEOTIDE SEQUENCE [LARGE SCALE GENOMIC DNA]</scope>
    <source>
        <strain evidence="4 5">LMG 19083</strain>
    </source>
</reference>
<dbReference type="Pfam" id="PF13637">
    <property type="entry name" value="Ank_4"/>
    <property type="match status" value="1"/>
</dbReference>
<dbReference type="PANTHER" id="PTHR24166:SF48">
    <property type="entry name" value="PROTEIN VAPYRIN"/>
    <property type="match status" value="1"/>
</dbReference>
<evidence type="ECO:0000256" key="3">
    <source>
        <dbReference type="PROSITE-ProRule" id="PRU00023"/>
    </source>
</evidence>
<dbReference type="PROSITE" id="PS50088">
    <property type="entry name" value="ANK_REPEAT"/>
    <property type="match status" value="5"/>
</dbReference>
<dbReference type="SUPFAM" id="SSF48403">
    <property type="entry name" value="Ankyrin repeat"/>
    <property type="match status" value="1"/>
</dbReference>
<gene>
    <name evidence="4" type="ORF">LMG19083_04664</name>
</gene>
<keyword evidence="1" id="KW-0677">Repeat</keyword>
<dbReference type="PROSITE" id="PS50297">
    <property type="entry name" value="ANK_REP_REGION"/>
    <property type="match status" value="5"/>
</dbReference>
<name>A0ABM9JZ97_9RALS</name>
<feature type="repeat" description="ANK" evidence="3">
    <location>
        <begin position="310"/>
        <end position="342"/>
    </location>
</feature>
<keyword evidence="2 3" id="KW-0040">ANK repeat</keyword>
<protein>
    <recommendedName>
        <fullName evidence="6">Ankyrin repeat domain-containing protein</fullName>
    </recommendedName>
</protein>
<keyword evidence="5" id="KW-1185">Reference proteome</keyword>
<organism evidence="4 5">
    <name type="scientific">Ralstonia psammae</name>
    <dbReference type="NCBI Taxonomy" id="3058598"/>
    <lineage>
        <taxon>Bacteria</taxon>
        <taxon>Pseudomonadati</taxon>
        <taxon>Pseudomonadota</taxon>
        <taxon>Betaproteobacteria</taxon>
        <taxon>Burkholderiales</taxon>
        <taxon>Burkholderiaceae</taxon>
        <taxon>Ralstonia</taxon>
    </lineage>
</organism>
<feature type="repeat" description="ANK" evidence="3">
    <location>
        <begin position="186"/>
        <end position="218"/>
    </location>
</feature>
<dbReference type="InterPro" id="IPR036770">
    <property type="entry name" value="Ankyrin_rpt-contain_sf"/>
</dbReference>
<accession>A0ABM9JZ97</accession>
<feature type="repeat" description="ANK" evidence="3">
    <location>
        <begin position="152"/>
        <end position="172"/>
    </location>
</feature>
<dbReference type="Pfam" id="PF12796">
    <property type="entry name" value="Ank_2"/>
    <property type="match status" value="2"/>
</dbReference>
<dbReference type="Proteomes" id="UP001189813">
    <property type="component" value="Unassembled WGS sequence"/>
</dbReference>
<dbReference type="EMBL" id="CATZBU010000019">
    <property type="protein sequence ID" value="CAJ0808156.1"/>
    <property type="molecule type" value="Genomic_DNA"/>
</dbReference>
<dbReference type="PANTHER" id="PTHR24166">
    <property type="entry name" value="ROLLING PEBBLES, ISOFORM B"/>
    <property type="match status" value="1"/>
</dbReference>
<evidence type="ECO:0000256" key="2">
    <source>
        <dbReference type="ARBA" id="ARBA00023043"/>
    </source>
</evidence>
<dbReference type="InterPro" id="IPR002110">
    <property type="entry name" value="Ankyrin_rpt"/>
</dbReference>
<proteinExistence type="predicted"/>
<feature type="repeat" description="ANK" evidence="3">
    <location>
        <begin position="277"/>
        <end position="309"/>
    </location>
</feature>
<evidence type="ECO:0000313" key="4">
    <source>
        <dbReference type="EMBL" id="CAJ0808156.1"/>
    </source>
</evidence>
<dbReference type="RefSeq" id="WP_316669114.1">
    <property type="nucleotide sequence ID" value="NZ_CATZBU010000019.1"/>
</dbReference>
<evidence type="ECO:0000313" key="5">
    <source>
        <dbReference type="Proteomes" id="UP001189813"/>
    </source>
</evidence>
<feature type="repeat" description="ANK" evidence="3">
    <location>
        <begin position="119"/>
        <end position="151"/>
    </location>
</feature>
<sequence length="425" mass="45440">MLEDNQVDQGAARLAPVREMMLFPAAASGDCRKLRELMSTPGVDVNALRWDGATPLATAAEHGRLEAIRVLVGEFSANVDARSFFGESPVYFAAKNGHGDVVQVLAKEFDADVSAPNHYGETPLWAAAKNGHTGVCHVLAALGANVDASDNTGATPLYISARMGHVDVVKLLAGRLRADLNAADESGTTPLYIAACVGNFDEMQALAEQGAHIPLRTTADFQQLDVSFQQELLAWETAQQAVQGGVKIDDAIREGNVYVFRRLVCLDNVNLDEVDAAGRTFLHRAAAVGAEHLVEYLLAEGISPGSRSHDGETPLHEAARYGAVGAMRMLLASQPGRDVIDARNSFGETAWNIANNAIYRQQPNGTIEVMLCDAGASTRPPLRPTKTDAYLTARLSFFAGAAVQIGQRQDTRFPSSTPPTQTMGS</sequence>
<comment type="caution">
    <text evidence="4">The sequence shown here is derived from an EMBL/GenBank/DDBJ whole genome shotgun (WGS) entry which is preliminary data.</text>
</comment>
<dbReference type="Gene3D" id="1.25.40.20">
    <property type="entry name" value="Ankyrin repeat-containing domain"/>
    <property type="match status" value="4"/>
</dbReference>
<evidence type="ECO:0008006" key="6">
    <source>
        <dbReference type="Google" id="ProtNLM"/>
    </source>
</evidence>
<dbReference type="SMART" id="SM00248">
    <property type="entry name" value="ANK"/>
    <property type="match status" value="7"/>
</dbReference>
<dbReference type="InterPro" id="IPR050889">
    <property type="entry name" value="Dendritic_Spine_Reg/Scaffold"/>
</dbReference>